<name>M5AHS7_LEVBR</name>
<evidence type="ECO:0000313" key="7">
    <source>
        <dbReference type="EMBL" id="BAN07907.1"/>
    </source>
</evidence>
<dbReference type="PATRIC" id="fig|1001583.3.peg.2255"/>
<dbReference type="SUPFAM" id="SSF51735">
    <property type="entry name" value="NAD(P)-binding Rossmann-fold domains"/>
    <property type="match status" value="1"/>
</dbReference>
<feature type="domain" description="D-isomer specific 2-hydroxyacid dehydrogenase catalytic" evidence="5">
    <location>
        <begin position="29"/>
        <end position="340"/>
    </location>
</feature>
<dbReference type="PANTHER" id="PTHR42789">
    <property type="entry name" value="D-ISOMER SPECIFIC 2-HYDROXYACID DEHYDROGENASE FAMILY PROTEIN (AFU_ORTHOLOGUE AFUA_6G10090)"/>
    <property type="match status" value="1"/>
</dbReference>
<keyword evidence="2 4" id="KW-0560">Oxidoreductase</keyword>
<dbReference type="HOGENOM" id="CLU_019796_1_2_9"/>
<dbReference type="Proteomes" id="UP000012042">
    <property type="component" value="Chromosome"/>
</dbReference>
<sequence length="341" mass="37295">MVNRVTQCNLNSLIKNYLKERAPMSKAKVLVTGIIPEEGLTDLRSAFDVTYDPEKESRDWILANLSDFDGLLLMGTKADRELIDAGKNLKIITTNGVGFDHVDIAYAKEKGIVVSNCPMGVRVPTAEMTFALLLATVRRLAFYDKVVREGHWMDVSEKRYMGMSLQGKTLGIYGMGRIGSEVGCFCQALGMKVIYNDIRRLDHDLEEQLDVTYVDFDTLVKTADVITLHAPALPSTMGIFNADVFAKMKSTAYIINAARGVLIKEADLVTALKTGEIAGAGLDVFEHEPTVSAELRSLDNVIMSPHAGTGTLEARTAIAQEASNNLISFINEGKAVNQVNA</sequence>
<evidence type="ECO:0000256" key="3">
    <source>
        <dbReference type="ARBA" id="ARBA00023027"/>
    </source>
</evidence>
<dbReference type="SUPFAM" id="SSF52283">
    <property type="entry name" value="Formate/glycerate dehydrogenase catalytic domain-like"/>
    <property type="match status" value="1"/>
</dbReference>
<dbReference type="Pfam" id="PF02826">
    <property type="entry name" value="2-Hacid_dh_C"/>
    <property type="match status" value="1"/>
</dbReference>
<gene>
    <name evidence="7" type="ORF">LVISKB_2272</name>
</gene>
<proteinExistence type="inferred from homology"/>
<evidence type="ECO:0000259" key="5">
    <source>
        <dbReference type="Pfam" id="PF00389"/>
    </source>
</evidence>
<organism evidence="7 8">
    <name type="scientific">Levilactobacillus brevis KB290</name>
    <dbReference type="NCBI Taxonomy" id="1001583"/>
    <lineage>
        <taxon>Bacteria</taxon>
        <taxon>Bacillati</taxon>
        <taxon>Bacillota</taxon>
        <taxon>Bacilli</taxon>
        <taxon>Lactobacillales</taxon>
        <taxon>Lactobacillaceae</taxon>
        <taxon>Levilactobacillus</taxon>
    </lineage>
</organism>
<protein>
    <submittedName>
        <fullName evidence="7">Glyoxylate reductase</fullName>
    </submittedName>
</protein>
<dbReference type="InterPro" id="IPR029753">
    <property type="entry name" value="D-isomer_DH_CS"/>
</dbReference>
<dbReference type="InterPro" id="IPR050857">
    <property type="entry name" value="D-2-hydroxyacid_DH"/>
</dbReference>
<dbReference type="Gene3D" id="3.40.50.720">
    <property type="entry name" value="NAD(P)-binding Rossmann-like Domain"/>
    <property type="match status" value="2"/>
</dbReference>
<dbReference type="PANTHER" id="PTHR42789:SF1">
    <property type="entry name" value="D-ISOMER SPECIFIC 2-HYDROXYACID DEHYDROGENASE FAMILY PROTEIN (AFU_ORTHOLOGUE AFUA_6G10090)"/>
    <property type="match status" value="1"/>
</dbReference>
<dbReference type="GO" id="GO:0016616">
    <property type="term" value="F:oxidoreductase activity, acting on the CH-OH group of donors, NAD or NADP as acceptor"/>
    <property type="evidence" value="ECO:0007669"/>
    <property type="project" value="InterPro"/>
</dbReference>
<evidence type="ECO:0000259" key="6">
    <source>
        <dbReference type="Pfam" id="PF02826"/>
    </source>
</evidence>
<dbReference type="InterPro" id="IPR006140">
    <property type="entry name" value="D-isomer_DH_NAD-bd"/>
</dbReference>
<evidence type="ECO:0000256" key="1">
    <source>
        <dbReference type="ARBA" id="ARBA00005854"/>
    </source>
</evidence>
<reference evidence="7 8" key="1">
    <citation type="journal article" date="2013" name="PLoS ONE">
        <title>Genomic Analysis by Deep Sequencing of the Probiotic Lactobacillus brevis KB290 Harboring Nine Plasmids Reveals Genomic Stability.</title>
        <authorList>
            <person name="Fukao M."/>
            <person name="Oshima K."/>
            <person name="Morita H."/>
            <person name="Toh H."/>
            <person name="Suda W."/>
            <person name="Kim S.W."/>
            <person name="Suzuki S."/>
            <person name="Yakabe T."/>
            <person name="Hattori M."/>
            <person name="Yajima N."/>
        </authorList>
    </citation>
    <scope>NUCLEOTIDE SEQUENCE [LARGE SCALE GENOMIC DNA]</scope>
    <source>
        <strain evidence="7 8">KB290</strain>
    </source>
</reference>
<dbReference type="Pfam" id="PF00389">
    <property type="entry name" value="2-Hacid_dh"/>
    <property type="match status" value="1"/>
</dbReference>
<keyword evidence="3" id="KW-0520">NAD</keyword>
<evidence type="ECO:0000256" key="2">
    <source>
        <dbReference type="ARBA" id="ARBA00023002"/>
    </source>
</evidence>
<dbReference type="EMBL" id="AP012167">
    <property type="protein sequence ID" value="BAN07907.1"/>
    <property type="molecule type" value="Genomic_DNA"/>
</dbReference>
<evidence type="ECO:0000313" key="8">
    <source>
        <dbReference type="Proteomes" id="UP000012042"/>
    </source>
</evidence>
<dbReference type="PROSITE" id="PS00670">
    <property type="entry name" value="D_2_HYDROXYACID_DH_2"/>
    <property type="match status" value="1"/>
</dbReference>
<accession>M5AHS7</accession>
<comment type="similarity">
    <text evidence="1 4">Belongs to the D-isomer specific 2-hydroxyacid dehydrogenase family.</text>
</comment>
<dbReference type="KEGG" id="lbk:LVISKB_2272"/>
<dbReference type="InterPro" id="IPR006139">
    <property type="entry name" value="D-isomer_2_OHA_DH_cat_dom"/>
</dbReference>
<dbReference type="GO" id="GO:0051287">
    <property type="term" value="F:NAD binding"/>
    <property type="evidence" value="ECO:0007669"/>
    <property type="project" value="InterPro"/>
</dbReference>
<dbReference type="AlphaFoldDB" id="M5AHS7"/>
<evidence type="ECO:0000256" key="4">
    <source>
        <dbReference type="RuleBase" id="RU003719"/>
    </source>
</evidence>
<dbReference type="FunFam" id="3.40.50.720:FF:000203">
    <property type="entry name" value="D-3-phosphoglycerate dehydrogenase (SerA)"/>
    <property type="match status" value="1"/>
</dbReference>
<dbReference type="InterPro" id="IPR036291">
    <property type="entry name" value="NAD(P)-bd_dom_sf"/>
</dbReference>
<feature type="domain" description="D-isomer specific 2-hydroxyacid dehydrogenase NAD-binding" evidence="6">
    <location>
        <begin position="130"/>
        <end position="308"/>
    </location>
</feature>